<keyword evidence="2" id="KW-1133">Transmembrane helix</keyword>
<evidence type="ECO:0000256" key="2">
    <source>
        <dbReference type="SAM" id="Phobius"/>
    </source>
</evidence>
<dbReference type="Pfam" id="PF02397">
    <property type="entry name" value="Bac_transf"/>
    <property type="match status" value="1"/>
</dbReference>
<keyword evidence="4" id="KW-0808">Transferase</keyword>
<dbReference type="PANTHER" id="PTHR30576">
    <property type="entry name" value="COLANIC BIOSYNTHESIS UDP-GLUCOSE LIPID CARRIER TRANSFERASE"/>
    <property type="match status" value="1"/>
</dbReference>
<dbReference type="RefSeq" id="WP_281844832.1">
    <property type="nucleotide sequence ID" value="NZ_BSCH01000006.1"/>
</dbReference>
<dbReference type="InterPro" id="IPR003362">
    <property type="entry name" value="Bact_transf"/>
</dbReference>
<dbReference type="PANTHER" id="PTHR30576:SF8">
    <property type="entry name" value="UNDECAPRENYL-PHOSPHATE GALACTOSE PHOSPHOTRANSFERASE"/>
    <property type="match status" value="1"/>
</dbReference>
<dbReference type="GO" id="GO:0016780">
    <property type="term" value="F:phosphotransferase activity, for other substituted phosphate groups"/>
    <property type="evidence" value="ECO:0007669"/>
    <property type="project" value="TreeGrafter"/>
</dbReference>
<dbReference type="AlphaFoldDB" id="A0A9W6CC45"/>
<organism evidence="4 5">
    <name type="scientific">Sellimonas catena</name>
    <dbReference type="NCBI Taxonomy" id="2994035"/>
    <lineage>
        <taxon>Bacteria</taxon>
        <taxon>Bacillati</taxon>
        <taxon>Bacillota</taxon>
        <taxon>Clostridia</taxon>
        <taxon>Lachnospirales</taxon>
        <taxon>Lachnospiraceae</taxon>
        <taxon>Sellimonas</taxon>
    </lineage>
</organism>
<evidence type="ECO:0000256" key="1">
    <source>
        <dbReference type="ARBA" id="ARBA00006464"/>
    </source>
</evidence>
<reference evidence="4" key="1">
    <citation type="submission" date="2022-11" db="EMBL/GenBank/DDBJ databases">
        <title>Draft genome sequence of Sellimonas catena strain 18CBH55.</title>
        <authorList>
            <person name="Atsushi H."/>
            <person name="Moriya O."/>
            <person name="Mitsuo S."/>
        </authorList>
    </citation>
    <scope>NUCLEOTIDE SEQUENCE</scope>
    <source>
        <strain evidence="4">18CBH55</strain>
    </source>
</reference>
<evidence type="ECO:0000259" key="3">
    <source>
        <dbReference type="Pfam" id="PF02397"/>
    </source>
</evidence>
<proteinExistence type="inferred from homology"/>
<gene>
    <name evidence="4" type="ORF">Selli2_12470</name>
</gene>
<keyword evidence="2" id="KW-0812">Transmembrane</keyword>
<sequence>MIYRRYIKRILDFILSLLALIILSPLLLLLTVIGTFAMKGNPFFFQERPGKDEKIFKLIKFRSMDNRTDQNGQLLPDYIRLNKYGRFLRATSLDELPELINILKGDMSIVGPRPLAVSYLPYYNETEKRRHTVLPGLTGLAQINGRNAVNWPERFAFDIQYVDNISFRMDITIILKTILKVLKKSDIAVRGTTGIKDFSIYRKEQSEKMKDKND</sequence>
<reference evidence="4" key="2">
    <citation type="submission" date="2022-11" db="EMBL/GenBank/DDBJ databases">
        <title>Draft genome sequence of Sellimonas catena strain 18CBH55.</title>
        <authorList>
            <person name="Hisatomi A."/>
            <person name="Ohkuma M."/>
            <person name="Sakamoto M."/>
        </authorList>
    </citation>
    <scope>NUCLEOTIDE SEQUENCE</scope>
    <source>
        <strain evidence="4">18CBH55</strain>
    </source>
</reference>
<dbReference type="EMBL" id="BSCH01000006">
    <property type="protein sequence ID" value="GLG89820.1"/>
    <property type="molecule type" value="Genomic_DNA"/>
</dbReference>
<evidence type="ECO:0000313" key="4">
    <source>
        <dbReference type="EMBL" id="GLG89820.1"/>
    </source>
</evidence>
<evidence type="ECO:0000313" key="5">
    <source>
        <dbReference type="Proteomes" id="UP001145094"/>
    </source>
</evidence>
<keyword evidence="2" id="KW-0472">Membrane</keyword>
<comment type="similarity">
    <text evidence="1">Belongs to the bacterial sugar transferase family.</text>
</comment>
<protein>
    <submittedName>
        <fullName evidence="4">UDP-galactose phosphate transferase</fullName>
    </submittedName>
</protein>
<accession>A0A9W6CC45</accession>
<dbReference type="Proteomes" id="UP001145094">
    <property type="component" value="Unassembled WGS sequence"/>
</dbReference>
<feature type="domain" description="Bacterial sugar transferase" evidence="3">
    <location>
        <begin position="8"/>
        <end position="183"/>
    </location>
</feature>
<reference evidence="4" key="3">
    <citation type="journal article" date="2023" name="Int. J. Syst. Evol. Microbiol.">
        <title>Sellimonas catena sp. nov., isolated from human faeces.</title>
        <authorList>
            <person name="Hisatomi A."/>
            <person name="Ohkuma M."/>
            <person name="Sakamoto M."/>
        </authorList>
    </citation>
    <scope>NUCLEOTIDE SEQUENCE</scope>
    <source>
        <strain evidence="4">18CBH55</strain>
    </source>
</reference>
<name>A0A9W6CC45_9FIRM</name>
<feature type="transmembrane region" description="Helical" evidence="2">
    <location>
        <begin position="12"/>
        <end position="38"/>
    </location>
</feature>
<comment type="caution">
    <text evidence="4">The sequence shown here is derived from an EMBL/GenBank/DDBJ whole genome shotgun (WGS) entry which is preliminary data.</text>
</comment>